<evidence type="ECO:0000256" key="5">
    <source>
        <dbReference type="ARBA" id="ARBA00022519"/>
    </source>
</evidence>
<dbReference type="Proteomes" id="UP000637632">
    <property type="component" value="Unassembled WGS sequence"/>
</dbReference>
<keyword evidence="13" id="KW-1185">Reference proteome</keyword>
<evidence type="ECO:0000256" key="6">
    <source>
        <dbReference type="ARBA" id="ARBA00022692"/>
    </source>
</evidence>
<dbReference type="EMBL" id="JACOFT010000001">
    <property type="protein sequence ID" value="MBC3809974.1"/>
    <property type="molecule type" value="Genomic_DNA"/>
</dbReference>
<evidence type="ECO:0000313" key="12">
    <source>
        <dbReference type="EMBL" id="MBC3809974.1"/>
    </source>
</evidence>
<protein>
    <submittedName>
        <fullName evidence="12">Energy transducer TonB</fullName>
    </submittedName>
</protein>
<keyword evidence="5" id="KW-0997">Cell inner membrane</keyword>
<evidence type="ECO:0000256" key="10">
    <source>
        <dbReference type="SAM" id="SignalP"/>
    </source>
</evidence>
<dbReference type="NCBIfam" id="TIGR01352">
    <property type="entry name" value="tonB_Cterm"/>
    <property type="match status" value="1"/>
</dbReference>
<dbReference type="InterPro" id="IPR037682">
    <property type="entry name" value="TonB_C"/>
</dbReference>
<organism evidence="12 13">
    <name type="scientific">Undibacterium aquatile</name>
    <dbReference type="NCBI Taxonomy" id="1537398"/>
    <lineage>
        <taxon>Bacteria</taxon>
        <taxon>Pseudomonadati</taxon>
        <taxon>Pseudomonadota</taxon>
        <taxon>Betaproteobacteria</taxon>
        <taxon>Burkholderiales</taxon>
        <taxon>Oxalobacteraceae</taxon>
        <taxon>Undibacterium</taxon>
    </lineage>
</organism>
<dbReference type="SUPFAM" id="SSF74653">
    <property type="entry name" value="TolA/TonB C-terminal domain"/>
    <property type="match status" value="1"/>
</dbReference>
<comment type="subcellular location">
    <subcellularLocation>
        <location evidence="1">Cell inner membrane</location>
        <topology evidence="1">Single-pass membrane protein</topology>
        <orientation evidence="1">Periplasmic side</orientation>
    </subcellularLocation>
</comment>
<dbReference type="Pfam" id="PF03544">
    <property type="entry name" value="TonB_C"/>
    <property type="match status" value="1"/>
</dbReference>
<feature type="domain" description="TonB C-terminal" evidence="11">
    <location>
        <begin position="25"/>
        <end position="115"/>
    </location>
</feature>
<evidence type="ECO:0000256" key="7">
    <source>
        <dbReference type="ARBA" id="ARBA00022927"/>
    </source>
</evidence>
<keyword evidence="10" id="KW-0732">Signal</keyword>
<dbReference type="RefSeq" id="WP_190476654.1">
    <property type="nucleotide sequence ID" value="NZ_JACOFT010000001.1"/>
</dbReference>
<evidence type="ECO:0000256" key="2">
    <source>
        <dbReference type="ARBA" id="ARBA00006555"/>
    </source>
</evidence>
<evidence type="ECO:0000256" key="8">
    <source>
        <dbReference type="ARBA" id="ARBA00022989"/>
    </source>
</evidence>
<comment type="caution">
    <text evidence="12">The sequence shown here is derived from an EMBL/GenBank/DDBJ whole genome shotgun (WGS) entry which is preliminary data.</text>
</comment>
<dbReference type="Gene3D" id="3.30.1150.10">
    <property type="match status" value="1"/>
</dbReference>
<keyword evidence="8" id="KW-1133">Transmembrane helix</keyword>
<evidence type="ECO:0000256" key="4">
    <source>
        <dbReference type="ARBA" id="ARBA00022475"/>
    </source>
</evidence>
<keyword evidence="6" id="KW-0812">Transmembrane</keyword>
<evidence type="ECO:0000259" key="11">
    <source>
        <dbReference type="PROSITE" id="PS52015"/>
    </source>
</evidence>
<proteinExistence type="inferred from homology"/>
<dbReference type="PANTHER" id="PTHR33446">
    <property type="entry name" value="PROTEIN TONB-RELATED"/>
    <property type="match status" value="1"/>
</dbReference>
<keyword evidence="9" id="KW-0472">Membrane</keyword>
<dbReference type="PROSITE" id="PS52015">
    <property type="entry name" value="TONB_CTD"/>
    <property type="match status" value="1"/>
</dbReference>
<keyword evidence="3" id="KW-0813">Transport</keyword>
<evidence type="ECO:0000256" key="3">
    <source>
        <dbReference type="ARBA" id="ARBA00022448"/>
    </source>
</evidence>
<keyword evidence="7" id="KW-0653">Protein transport</keyword>
<dbReference type="InterPro" id="IPR051045">
    <property type="entry name" value="TonB-dependent_transducer"/>
</dbReference>
<gene>
    <name evidence="12" type="ORF">H8K26_00850</name>
</gene>
<evidence type="ECO:0000256" key="1">
    <source>
        <dbReference type="ARBA" id="ARBA00004383"/>
    </source>
</evidence>
<sequence length="115" mass="12291">MMKSSRSFLISAMLCVAASSVMAAETAPVMDNKSCDPPKYPKAALMNEESGTVTMGFLVSADGKVVESKVEKSSGSRSLDKAAIGAFSQCKFKPGTKDGKAEQAWVKTDFVWKLE</sequence>
<dbReference type="InterPro" id="IPR006260">
    <property type="entry name" value="TonB/TolA_C"/>
</dbReference>
<evidence type="ECO:0000313" key="13">
    <source>
        <dbReference type="Proteomes" id="UP000637632"/>
    </source>
</evidence>
<feature type="chain" id="PRO_5047328294" evidence="10">
    <location>
        <begin position="24"/>
        <end position="115"/>
    </location>
</feature>
<feature type="signal peptide" evidence="10">
    <location>
        <begin position="1"/>
        <end position="23"/>
    </location>
</feature>
<dbReference type="PANTHER" id="PTHR33446:SF2">
    <property type="entry name" value="PROTEIN TONB"/>
    <property type="match status" value="1"/>
</dbReference>
<evidence type="ECO:0000256" key="9">
    <source>
        <dbReference type="ARBA" id="ARBA00023136"/>
    </source>
</evidence>
<reference evidence="12 13" key="1">
    <citation type="submission" date="2020-08" db="EMBL/GenBank/DDBJ databases">
        <title>Novel species isolated from subtropical streams in China.</title>
        <authorList>
            <person name="Lu H."/>
        </authorList>
    </citation>
    <scope>NUCLEOTIDE SEQUENCE [LARGE SCALE GENOMIC DNA]</scope>
    <source>
        <strain evidence="12 13">CCTCC AB 2015119</strain>
    </source>
</reference>
<keyword evidence="4" id="KW-1003">Cell membrane</keyword>
<comment type="similarity">
    <text evidence="2">Belongs to the TonB family.</text>
</comment>
<accession>A0ABR6XAL5</accession>
<name>A0ABR6XAL5_9BURK</name>